<dbReference type="InterPro" id="IPR053134">
    <property type="entry name" value="RNA-dir_DNA_polymerase"/>
</dbReference>
<feature type="non-terminal residue" evidence="2">
    <location>
        <position position="1"/>
    </location>
</feature>
<organism evidence="2 3">
    <name type="scientific">Rotaria magnacalcarata</name>
    <dbReference type="NCBI Taxonomy" id="392030"/>
    <lineage>
        <taxon>Eukaryota</taxon>
        <taxon>Metazoa</taxon>
        <taxon>Spiralia</taxon>
        <taxon>Gnathifera</taxon>
        <taxon>Rotifera</taxon>
        <taxon>Eurotatoria</taxon>
        <taxon>Bdelloidea</taxon>
        <taxon>Philodinida</taxon>
        <taxon>Philodinidae</taxon>
        <taxon>Rotaria</taxon>
    </lineage>
</organism>
<evidence type="ECO:0000259" key="1">
    <source>
        <dbReference type="PROSITE" id="PS50878"/>
    </source>
</evidence>
<dbReference type="AlphaFoldDB" id="A0A820P5D6"/>
<dbReference type="CDD" id="cd01647">
    <property type="entry name" value="RT_LTR"/>
    <property type="match status" value="1"/>
</dbReference>
<feature type="domain" description="Reverse transcriptase" evidence="1">
    <location>
        <begin position="1"/>
        <end position="102"/>
    </location>
</feature>
<dbReference type="SUPFAM" id="SSF56672">
    <property type="entry name" value="DNA/RNA polymerases"/>
    <property type="match status" value="1"/>
</dbReference>
<dbReference type="PROSITE" id="PS50878">
    <property type="entry name" value="RT_POL"/>
    <property type="match status" value="1"/>
</dbReference>
<sequence length="102" mass="11412">PSNSPWSSCIVPILKKDGGLRLAVDYRSLNLLTVKDSFPLPNLNDAVYNLHGSKYFSTLDLTRGYYNVPMDEESIPLTAFSTSRSHWEFYYGDSLGANAFAI</sequence>
<dbReference type="Proteomes" id="UP000663842">
    <property type="component" value="Unassembled WGS sequence"/>
</dbReference>
<dbReference type="EMBL" id="CAJOBF010024320">
    <property type="protein sequence ID" value="CAF4399167.1"/>
    <property type="molecule type" value="Genomic_DNA"/>
</dbReference>
<reference evidence="2" key="1">
    <citation type="submission" date="2021-02" db="EMBL/GenBank/DDBJ databases">
        <authorList>
            <person name="Nowell W R."/>
        </authorList>
    </citation>
    <scope>NUCLEOTIDE SEQUENCE</scope>
</reference>
<dbReference type="PANTHER" id="PTHR24559:SF444">
    <property type="entry name" value="REVERSE TRANSCRIPTASE DOMAIN-CONTAINING PROTEIN"/>
    <property type="match status" value="1"/>
</dbReference>
<dbReference type="Gene3D" id="3.10.10.10">
    <property type="entry name" value="HIV Type 1 Reverse Transcriptase, subunit A, domain 1"/>
    <property type="match status" value="1"/>
</dbReference>
<dbReference type="InterPro" id="IPR000477">
    <property type="entry name" value="RT_dom"/>
</dbReference>
<name>A0A820P5D6_9BILA</name>
<protein>
    <recommendedName>
        <fullName evidence="1">Reverse transcriptase domain-containing protein</fullName>
    </recommendedName>
</protein>
<evidence type="ECO:0000313" key="2">
    <source>
        <dbReference type="EMBL" id="CAF4399167.1"/>
    </source>
</evidence>
<proteinExistence type="predicted"/>
<evidence type="ECO:0000313" key="3">
    <source>
        <dbReference type="Proteomes" id="UP000663842"/>
    </source>
</evidence>
<dbReference type="PANTHER" id="PTHR24559">
    <property type="entry name" value="TRANSPOSON TY3-I GAG-POL POLYPROTEIN"/>
    <property type="match status" value="1"/>
</dbReference>
<dbReference type="InterPro" id="IPR043502">
    <property type="entry name" value="DNA/RNA_pol_sf"/>
</dbReference>
<dbReference type="Pfam" id="PF00078">
    <property type="entry name" value="RVT_1"/>
    <property type="match status" value="1"/>
</dbReference>
<gene>
    <name evidence="2" type="ORF">UXM345_LOCUS38140</name>
</gene>
<comment type="caution">
    <text evidence="2">The sequence shown here is derived from an EMBL/GenBank/DDBJ whole genome shotgun (WGS) entry which is preliminary data.</text>
</comment>
<dbReference type="InterPro" id="IPR043128">
    <property type="entry name" value="Rev_trsase/Diguanyl_cyclase"/>
</dbReference>
<accession>A0A820P5D6</accession>
<dbReference type="Gene3D" id="3.30.70.270">
    <property type="match status" value="1"/>
</dbReference>